<evidence type="ECO:0000313" key="2">
    <source>
        <dbReference type="Proteomes" id="UP000694888"/>
    </source>
</evidence>
<organism evidence="2 3">
    <name type="scientific">Aplysia californica</name>
    <name type="common">California sea hare</name>
    <dbReference type="NCBI Taxonomy" id="6500"/>
    <lineage>
        <taxon>Eukaryota</taxon>
        <taxon>Metazoa</taxon>
        <taxon>Spiralia</taxon>
        <taxon>Lophotrochozoa</taxon>
        <taxon>Mollusca</taxon>
        <taxon>Gastropoda</taxon>
        <taxon>Heterobranchia</taxon>
        <taxon>Euthyneura</taxon>
        <taxon>Tectipleura</taxon>
        <taxon>Aplysiida</taxon>
        <taxon>Aplysioidea</taxon>
        <taxon>Aplysiidae</taxon>
        <taxon>Aplysia</taxon>
    </lineage>
</organism>
<evidence type="ECO:0000256" key="1">
    <source>
        <dbReference type="SAM" id="MobiDB-lite"/>
    </source>
</evidence>
<proteinExistence type="predicted"/>
<dbReference type="GeneID" id="101856372"/>
<name>A0ABM0K2A5_APLCA</name>
<sequence>MASDARPPRSKNLPTILSKLKAMSSSSESRELNSRAGHVSRNNSTEDGGGRGRPEPRGTPRLAWASRRDSSMSTISSLGNGPGEHTTPGKPLLARIPSIMSLGGSTSPWGKRLKKKRDAEEYAAQKLARQKAEMIAFYKGTPMTDDRATSTEILRFLYDLWEPQLCPSYRRDANISTSCRQDLRSARRIAQAMPRRAAKLHRARLVIDTCTRMSVSGGAPDSARGSVPSRPQSAKSVI</sequence>
<keyword evidence="2" id="KW-1185">Reference proteome</keyword>
<feature type="compositionally biased region" description="Low complexity" evidence="1">
    <location>
        <begin position="18"/>
        <end position="27"/>
    </location>
</feature>
<feature type="region of interest" description="Disordered" evidence="1">
    <location>
        <begin position="216"/>
        <end position="238"/>
    </location>
</feature>
<feature type="compositionally biased region" description="Polar residues" evidence="1">
    <location>
        <begin position="229"/>
        <end position="238"/>
    </location>
</feature>
<dbReference type="Proteomes" id="UP000694888">
    <property type="component" value="Unplaced"/>
</dbReference>
<gene>
    <name evidence="3" type="primary">LOC101856372</name>
</gene>
<reference evidence="3" key="1">
    <citation type="submission" date="2025-08" db="UniProtKB">
        <authorList>
            <consortium name="RefSeq"/>
        </authorList>
    </citation>
    <scope>IDENTIFICATION</scope>
</reference>
<evidence type="ECO:0000313" key="3">
    <source>
        <dbReference type="RefSeq" id="XP_005107056.1"/>
    </source>
</evidence>
<protein>
    <submittedName>
        <fullName evidence="3">Uncharacterized protein LOC101856372</fullName>
    </submittedName>
</protein>
<feature type="compositionally biased region" description="Basic and acidic residues" evidence="1">
    <location>
        <begin position="48"/>
        <end position="58"/>
    </location>
</feature>
<feature type="region of interest" description="Disordered" evidence="1">
    <location>
        <begin position="1"/>
        <end position="92"/>
    </location>
</feature>
<accession>A0ABM0K2A5</accession>
<dbReference type="RefSeq" id="XP_005107056.1">
    <property type="nucleotide sequence ID" value="XM_005106999.2"/>
</dbReference>